<name>A0A6I8LK91_9PSEU</name>
<evidence type="ECO:0000313" key="3">
    <source>
        <dbReference type="EMBL" id="VVJ17430.1"/>
    </source>
</evidence>
<feature type="compositionally biased region" description="Polar residues" evidence="1">
    <location>
        <begin position="475"/>
        <end position="484"/>
    </location>
</feature>
<dbReference type="RefSeq" id="WP_155542605.1">
    <property type="nucleotide sequence ID" value="NZ_CABVGP010000001.1"/>
</dbReference>
<evidence type="ECO:0000313" key="4">
    <source>
        <dbReference type="Proteomes" id="UP000399805"/>
    </source>
</evidence>
<dbReference type="AlphaFoldDB" id="A0A6I8LK91"/>
<proteinExistence type="predicted"/>
<dbReference type="EMBL" id="CABVGP010000001">
    <property type="protein sequence ID" value="VVJ17430.1"/>
    <property type="molecule type" value="Genomic_DNA"/>
</dbReference>
<sequence length="498" mass="56800">MEIVDTLFQVGLPTLAGLFVFLAYLRPTIRLLNRTIHRRFKITRLVRATWMVLTFLSYGRSRTELYRAACMRVEAELLHPRPERPDRWEYRRRSDFRLDLEDYRKSLREWHRKIDSLADNLMRKSDKNKIVVDTCFAISDVQDEIMGYFRVRLAENAKVDANPEVFMSEVHVQEAFVAPLQLLSGLLGKYDEDWPKLIEGHRATVDELDDSLGDIRSFQAFLFTCWLTWGPSIPFGTCKRWGGHNVMQLGYGDESNSIALAVRSADEPHPPRVARGGHVVLAEGWQVTGVIKTTAALDRLKLCSAQTEVLRGEQNQLMLEASAPINAPSEAESIYYSAYIWVIIVLCDADGRPRHSEPWKNMLTFFEHGNVADDSTYLMLKRQLASKVRTSLESILREHPDLILSFACAIDECGCGEPIRYPAPPGESMRELLFAESWLTRLDAEGRRDRMRTALTGKARVAHAACKLPNTVSGYQKDQVSRTGPQPIDRRYPEVLVG</sequence>
<keyword evidence="2" id="KW-0812">Transmembrane</keyword>
<keyword evidence="4" id="KW-1185">Reference proteome</keyword>
<evidence type="ECO:0000256" key="1">
    <source>
        <dbReference type="SAM" id="MobiDB-lite"/>
    </source>
</evidence>
<dbReference type="Proteomes" id="UP000399805">
    <property type="component" value="Unassembled WGS sequence"/>
</dbReference>
<feature type="transmembrane region" description="Helical" evidence="2">
    <location>
        <begin position="6"/>
        <end position="25"/>
    </location>
</feature>
<keyword evidence="2" id="KW-0472">Membrane</keyword>
<reference evidence="3 4" key="1">
    <citation type="submission" date="2019-09" db="EMBL/GenBank/DDBJ databases">
        <authorList>
            <person name="Leyn A S."/>
        </authorList>
    </citation>
    <scope>NUCLEOTIDE SEQUENCE [LARGE SCALE GENOMIC DNA]</scope>
    <source>
        <strain evidence="3">AA231_1</strain>
    </source>
</reference>
<gene>
    <name evidence="3" type="ORF">AA23TX_02451</name>
</gene>
<feature type="compositionally biased region" description="Basic and acidic residues" evidence="1">
    <location>
        <begin position="488"/>
        <end position="498"/>
    </location>
</feature>
<organism evidence="3 4">
    <name type="scientific">Amycolatopsis camponoti</name>
    <dbReference type="NCBI Taxonomy" id="2606593"/>
    <lineage>
        <taxon>Bacteria</taxon>
        <taxon>Bacillati</taxon>
        <taxon>Actinomycetota</taxon>
        <taxon>Actinomycetes</taxon>
        <taxon>Pseudonocardiales</taxon>
        <taxon>Pseudonocardiaceae</taxon>
        <taxon>Amycolatopsis</taxon>
    </lineage>
</organism>
<evidence type="ECO:0000256" key="2">
    <source>
        <dbReference type="SAM" id="Phobius"/>
    </source>
</evidence>
<protein>
    <submittedName>
        <fullName evidence="3">Uncharacterized protein</fullName>
    </submittedName>
</protein>
<accession>A0A6I8LK91</accession>
<feature type="region of interest" description="Disordered" evidence="1">
    <location>
        <begin position="475"/>
        <end position="498"/>
    </location>
</feature>
<keyword evidence="2" id="KW-1133">Transmembrane helix</keyword>